<dbReference type="Proteomes" id="UP000035760">
    <property type="component" value="Unassembled WGS sequence"/>
</dbReference>
<protein>
    <submittedName>
        <fullName evidence="2">Uncharacterized protein</fullName>
    </submittedName>
</protein>
<organism evidence="2 3">
    <name type="scientific">Candidatus Competibacter denitrificans Run_A_D11</name>
    <dbReference type="NCBI Taxonomy" id="1400863"/>
    <lineage>
        <taxon>Bacteria</taxon>
        <taxon>Pseudomonadati</taxon>
        <taxon>Pseudomonadota</taxon>
        <taxon>Gammaproteobacteria</taxon>
        <taxon>Candidatus Competibacteraceae</taxon>
        <taxon>Candidatus Competibacter</taxon>
    </lineage>
</organism>
<evidence type="ECO:0000313" key="2">
    <source>
        <dbReference type="EMBL" id="CDI04140.1"/>
    </source>
</evidence>
<dbReference type="AlphaFoldDB" id="W6MCM0"/>
<dbReference type="EMBL" id="CBTJ020000101">
    <property type="protein sequence ID" value="CDI04140.1"/>
    <property type="molecule type" value="Genomic_DNA"/>
</dbReference>
<evidence type="ECO:0000256" key="1">
    <source>
        <dbReference type="SAM" id="MobiDB-lite"/>
    </source>
</evidence>
<feature type="region of interest" description="Disordered" evidence="1">
    <location>
        <begin position="88"/>
        <end position="110"/>
    </location>
</feature>
<dbReference type="STRING" id="1400863.BN873_890046"/>
<gene>
    <name evidence="2" type="ORF">BN873_890046</name>
</gene>
<accession>W6MCM0</accession>
<reference evidence="2" key="1">
    <citation type="submission" date="2013-07" db="EMBL/GenBank/DDBJ databases">
        <authorList>
            <person name="McIlroy S."/>
        </authorList>
    </citation>
    <scope>NUCLEOTIDE SEQUENCE [LARGE SCALE GENOMIC DNA]</scope>
    <source>
        <strain evidence="2">Run_A_D11</strain>
    </source>
</reference>
<evidence type="ECO:0000313" key="3">
    <source>
        <dbReference type="Proteomes" id="UP000035760"/>
    </source>
</evidence>
<name>W6MCM0_9GAMM</name>
<reference evidence="2" key="2">
    <citation type="submission" date="2014-03" db="EMBL/GenBank/DDBJ databases">
        <title>Candidatus Competibacter-lineage genomes retrieved from metagenomes reveal functional metabolic diversity.</title>
        <authorList>
            <person name="McIlroy S.J."/>
            <person name="Albertsen M."/>
            <person name="Andresen E.K."/>
            <person name="Saunders A.M."/>
            <person name="Kristiansen R."/>
            <person name="Stokholm-Bjerregaard M."/>
            <person name="Nielsen K.L."/>
            <person name="Nielsen P.H."/>
        </authorList>
    </citation>
    <scope>NUCLEOTIDE SEQUENCE</scope>
    <source>
        <strain evidence="2">Run_A_D11</strain>
    </source>
</reference>
<proteinExistence type="predicted"/>
<dbReference type="RefSeq" id="WP_048675948.1">
    <property type="nucleotide sequence ID" value="NZ_CBTJ020000101.1"/>
</dbReference>
<sequence>MMKWRRVSRFAIAHVWDLGDWDLVYPICETAPPEQEYMLEWVESEEVGVTYCEQCQALDNPVSYRQNDLALDYSPCLTPPAESLPGVSAALAGSAGGGSDAMDTDKGGSA</sequence>
<keyword evidence="3" id="KW-1185">Reference proteome</keyword>
<comment type="caution">
    <text evidence="2">The sequence shown here is derived from an EMBL/GenBank/DDBJ whole genome shotgun (WGS) entry which is preliminary data.</text>
</comment>